<comment type="caution">
    <text evidence="2">The sequence shown here is derived from an EMBL/GenBank/DDBJ whole genome shotgun (WGS) entry which is preliminary data.</text>
</comment>
<feature type="compositionally biased region" description="Polar residues" evidence="1">
    <location>
        <begin position="310"/>
        <end position="321"/>
    </location>
</feature>
<sequence>MRKQSWRICSPSTDCQLPFAVNRGGNDGSNGSGPMPTGELFRSGVLRAPDTNTNTTRLGSHWHRTPDLGLRGVGTASYPCTPFQPARGVIKRVIHDVIAAVGGLAGFLRALPHALKISMAPKMARNSVDKTDGAKITRIGKDKGDSAGASRRPISTMAKPIVKNTSGLGKDAKTVDNTTPLLEKTLIEITEPLIKAAEGGDGLSGALDSSVATRRKERGSPISKERPQAQRSENLTGVEATSNTIATLGTEVVQNMPLKPKGWDKEIEKELNSSDWAKDSGDKFYSLTEESDLSSGEHSFSKSGSSVSSETGNIKQQTHSTAAAVATEVHKNMVWPPGGH</sequence>
<organism evidence="2 3">
    <name type="scientific">Pleurodeles waltl</name>
    <name type="common">Iberian ribbed newt</name>
    <dbReference type="NCBI Taxonomy" id="8319"/>
    <lineage>
        <taxon>Eukaryota</taxon>
        <taxon>Metazoa</taxon>
        <taxon>Chordata</taxon>
        <taxon>Craniata</taxon>
        <taxon>Vertebrata</taxon>
        <taxon>Euteleostomi</taxon>
        <taxon>Amphibia</taxon>
        <taxon>Batrachia</taxon>
        <taxon>Caudata</taxon>
        <taxon>Salamandroidea</taxon>
        <taxon>Salamandridae</taxon>
        <taxon>Pleurodelinae</taxon>
        <taxon>Pleurodeles</taxon>
    </lineage>
</organism>
<proteinExistence type="predicted"/>
<dbReference type="Proteomes" id="UP001066276">
    <property type="component" value="Chromosome 3_1"/>
</dbReference>
<feature type="compositionally biased region" description="Polar residues" evidence="1">
    <location>
        <begin position="229"/>
        <end position="242"/>
    </location>
</feature>
<evidence type="ECO:0000313" key="3">
    <source>
        <dbReference type="Proteomes" id="UP001066276"/>
    </source>
</evidence>
<dbReference type="AlphaFoldDB" id="A0AAV7UHV8"/>
<reference evidence="2" key="1">
    <citation type="journal article" date="2022" name="bioRxiv">
        <title>Sequencing and chromosome-scale assembly of the giantPleurodeles waltlgenome.</title>
        <authorList>
            <person name="Brown T."/>
            <person name="Elewa A."/>
            <person name="Iarovenko S."/>
            <person name="Subramanian E."/>
            <person name="Araus A.J."/>
            <person name="Petzold A."/>
            <person name="Susuki M."/>
            <person name="Suzuki K.-i.T."/>
            <person name="Hayashi T."/>
            <person name="Toyoda A."/>
            <person name="Oliveira C."/>
            <person name="Osipova E."/>
            <person name="Leigh N.D."/>
            <person name="Simon A."/>
            <person name="Yun M.H."/>
        </authorList>
    </citation>
    <scope>NUCLEOTIDE SEQUENCE</scope>
    <source>
        <strain evidence="2">20211129_DDA</strain>
        <tissue evidence="2">Liver</tissue>
    </source>
</reference>
<evidence type="ECO:0000256" key="1">
    <source>
        <dbReference type="SAM" id="MobiDB-lite"/>
    </source>
</evidence>
<feature type="region of interest" description="Disordered" evidence="1">
    <location>
        <begin position="288"/>
        <end position="340"/>
    </location>
</feature>
<gene>
    <name evidence="2" type="ORF">NDU88_004849</name>
</gene>
<dbReference type="EMBL" id="JANPWB010000005">
    <property type="protein sequence ID" value="KAJ1188084.1"/>
    <property type="molecule type" value="Genomic_DNA"/>
</dbReference>
<evidence type="ECO:0000313" key="2">
    <source>
        <dbReference type="EMBL" id="KAJ1188084.1"/>
    </source>
</evidence>
<feature type="region of interest" description="Disordered" evidence="1">
    <location>
        <begin position="198"/>
        <end position="242"/>
    </location>
</feature>
<accession>A0AAV7UHV8</accession>
<keyword evidence="3" id="KW-1185">Reference proteome</keyword>
<name>A0AAV7UHV8_PLEWA</name>
<protein>
    <submittedName>
        <fullName evidence="2">Uncharacterized protein</fullName>
    </submittedName>
</protein>
<feature type="compositionally biased region" description="Low complexity" evidence="1">
    <location>
        <begin position="294"/>
        <end position="309"/>
    </location>
</feature>